<protein>
    <recommendedName>
        <fullName evidence="2">Cell wall hydrolase SleB domain-containing protein</fullName>
    </recommendedName>
</protein>
<dbReference type="OrthoDB" id="9785345at2"/>
<accession>A0A0H5SDC3</accession>
<feature type="domain" description="Cell wall hydrolase SleB" evidence="2">
    <location>
        <begin position="178"/>
        <end position="285"/>
    </location>
</feature>
<dbReference type="InterPro" id="IPR011105">
    <property type="entry name" value="Cell_wall_hydrolase_SleB"/>
</dbReference>
<organism evidence="3 4">
    <name type="scientific">Herbinix hemicellulosilytica</name>
    <dbReference type="NCBI Taxonomy" id="1564487"/>
    <lineage>
        <taxon>Bacteria</taxon>
        <taxon>Bacillati</taxon>
        <taxon>Bacillota</taxon>
        <taxon>Clostridia</taxon>
        <taxon>Lachnospirales</taxon>
        <taxon>Lachnospiraceae</taxon>
        <taxon>Herbinix</taxon>
    </lineage>
</organism>
<dbReference type="Gene3D" id="1.10.10.2520">
    <property type="entry name" value="Cell wall hydrolase SleB, domain 1"/>
    <property type="match status" value="1"/>
</dbReference>
<evidence type="ECO:0000313" key="4">
    <source>
        <dbReference type="Proteomes" id="UP000236497"/>
    </source>
</evidence>
<name>A0A0H5SDC3_HERHM</name>
<dbReference type="EMBL" id="CVTD020000006">
    <property type="protein sequence ID" value="CRZ33367.1"/>
    <property type="molecule type" value="Genomic_DNA"/>
</dbReference>
<sequence>MTIINTFLQRKKLRENAHGIYMVFAAYALSVLLLVIGSDALYNIKSRADGVKASSNEENQAIEFINSNETIILEEDNYRVEYRTDYLQKYHQSYRQKNEEKYTKVLSDDTNWLLGLAMNDEEYDRLLNHMKNHEILNPEDEQTIESFSVETDINTPAISVTEEEVTMLERIVEAEATGEDIIGKILVANVVLNRLADENFPDTIKEVIFQKVGDDYQFSPVADKRYWKVKVSKETKEAVQRALNGEDYSQGALYFMSRKLAKKSSIKWFDNNLKWLFKHGSHEFYK</sequence>
<keyword evidence="4" id="KW-1185">Reference proteome</keyword>
<dbReference type="InterPro" id="IPR042047">
    <property type="entry name" value="SleB_dom1"/>
</dbReference>
<proteinExistence type="predicted"/>
<feature type="transmembrane region" description="Helical" evidence="1">
    <location>
        <begin position="20"/>
        <end position="42"/>
    </location>
</feature>
<keyword evidence="1" id="KW-1133">Transmembrane helix</keyword>
<dbReference type="GO" id="GO:0016787">
    <property type="term" value="F:hydrolase activity"/>
    <property type="evidence" value="ECO:0007669"/>
    <property type="project" value="InterPro"/>
</dbReference>
<dbReference type="AlphaFoldDB" id="A0A0H5SDC3"/>
<reference evidence="3 4" key="1">
    <citation type="submission" date="2015-06" db="EMBL/GenBank/DDBJ databases">
        <authorList>
            <person name="Wibberg Daniel"/>
        </authorList>
    </citation>
    <scope>NUCLEOTIDE SEQUENCE [LARGE SCALE GENOMIC DNA]</scope>
    <source>
        <strain evidence="3 4">T3/55T</strain>
    </source>
</reference>
<keyword evidence="1" id="KW-0472">Membrane</keyword>
<dbReference type="Proteomes" id="UP000236497">
    <property type="component" value="Unassembled WGS sequence"/>
</dbReference>
<gene>
    <name evidence="3" type="ORF">HHT355_0153</name>
</gene>
<evidence type="ECO:0000313" key="3">
    <source>
        <dbReference type="EMBL" id="CRZ33367.1"/>
    </source>
</evidence>
<dbReference type="RefSeq" id="WP_103201553.1">
    <property type="nucleotide sequence ID" value="NZ_CVTD020000006.1"/>
</dbReference>
<evidence type="ECO:0000259" key="2">
    <source>
        <dbReference type="Pfam" id="PF07486"/>
    </source>
</evidence>
<dbReference type="Pfam" id="PF07486">
    <property type="entry name" value="Hydrolase_2"/>
    <property type="match status" value="1"/>
</dbReference>
<keyword evidence="1" id="KW-0812">Transmembrane</keyword>
<evidence type="ECO:0000256" key="1">
    <source>
        <dbReference type="SAM" id="Phobius"/>
    </source>
</evidence>